<dbReference type="Proteomes" id="UP000266841">
    <property type="component" value="Unassembled WGS sequence"/>
</dbReference>
<dbReference type="EMBL" id="AGNL01010718">
    <property type="protein sequence ID" value="EJK68887.1"/>
    <property type="molecule type" value="Genomic_DNA"/>
</dbReference>
<dbReference type="AlphaFoldDB" id="K0TE89"/>
<evidence type="ECO:0000313" key="2">
    <source>
        <dbReference type="EMBL" id="EJK68887.1"/>
    </source>
</evidence>
<evidence type="ECO:0000256" key="1">
    <source>
        <dbReference type="SAM" id="MobiDB-lite"/>
    </source>
</evidence>
<proteinExistence type="predicted"/>
<name>K0TE89_THAOC</name>
<organism evidence="2 3">
    <name type="scientific">Thalassiosira oceanica</name>
    <name type="common">Marine diatom</name>
    <dbReference type="NCBI Taxonomy" id="159749"/>
    <lineage>
        <taxon>Eukaryota</taxon>
        <taxon>Sar</taxon>
        <taxon>Stramenopiles</taxon>
        <taxon>Ochrophyta</taxon>
        <taxon>Bacillariophyta</taxon>
        <taxon>Coscinodiscophyceae</taxon>
        <taxon>Thalassiosirophycidae</taxon>
        <taxon>Thalassiosirales</taxon>
        <taxon>Thalassiosiraceae</taxon>
        <taxon>Thalassiosira</taxon>
    </lineage>
</organism>
<feature type="region of interest" description="Disordered" evidence="1">
    <location>
        <begin position="69"/>
        <end position="98"/>
    </location>
</feature>
<reference evidence="2 3" key="1">
    <citation type="journal article" date="2012" name="Genome Biol.">
        <title>Genome and low-iron response of an oceanic diatom adapted to chronic iron limitation.</title>
        <authorList>
            <person name="Lommer M."/>
            <person name="Specht M."/>
            <person name="Roy A.S."/>
            <person name="Kraemer L."/>
            <person name="Andreson R."/>
            <person name="Gutowska M.A."/>
            <person name="Wolf J."/>
            <person name="Bergner S.V."/>
            <person name="Schilhabel M.B."/>
            <person name="Klostermeier U.C."/>
            <person name="Beiko R.G."/>
            <person name="Rosenstiel P."/>
            <person name="Hippler M."/>
            <person name="Laroche J."/>
        </authorList>
    </citation>
    <scope>NUCLEOTIDE SEQUENCE [LARGE SCALE GENOMIC DNA]</scope>
    <source>
        <strain evidence="2 3">CCMP1005</strain>
    </source>
</reference>
<gene>
    <name evidence="2" type="ORF">THAOC_09900</name>
</gene>
<feature type="compositionally biased region" description="Basic and acidic residues" evidence="1">
    <location>
        <begin position="16"/>
        <end position="28"/>
    </location>
</feature>
<feature type="region of interest" description="Disordered" evidence="1">
    <location>
        <begin position="1"/>
        <end position="39"/>
    </location>
</feature>
<keyword evidence="3" id="KW-1185">Reference proteome</keyword>
<protein>
    <submittedName>
        <fullName evidence="2">Uncharacterized protein</fullName>
    </submittedName>
</protein>
<sequence>VFEVDGGHGPTQWTRRRVEGTRPSRIDPDVAPNTARVSEKVTQKKSSSLVLVLVDVGPTAGLCAAAMRGLEPSSKNPLGNPVKGTGRPVVSGGRPLEP</sequence>
<evidence type="ECO:0000313" key="3">
    <source>
        <dbReference type="Proteomes" id="UP000266841"/>
    </source>
</evidence>
<feature type="non-terminal residue" evidence="2">
    <location>
        <position position="1"/>
    </location>
</feature>
<comment type="caution">
    <text evidence="2">The sequence shown here is derived from an EMBL/GenBank/DDBJ whole genome shotgun (WGS) entry which is preliminary data.</text>
</comment>
<accession>K0TE89</accession>